<sequence>MYGICDDKKQLYCAASGSPRQNTEIDLQNVCGISGEMACCDSNQLKLLTRSLSQLAILAYHTANDPTCYERLVKILCDMTCSTTQANFITVNSIGANNAVKTIQYNIAMEHARETYDICEADMKHMLTFQFTLGEPATSPQSPVISWIREHVWWFSMIFVFLGLTQIFLLSLLVMWCRQRQDDENSSVYKTSPPISCYSKIGATIQYGVSWFFQRQGALVARFPILTLVAICIVLAVLFCGFTRFRVTTDPIELWSDPTSRARLEKDYFDSHFGYEFLF</sequence>
<proteinExistence type="predicted"/>
<dbReference type="AlphaFoldDB" id="A0A183T9P2"/>
<dbReference type="GO" id="GO:0015918">
    <property type="term" value="P:sterol transport"/>
    <property type="evidence" value="ECO:0007669"/>
    <property type="project" value="TreeGrafter"/>
</dbReference>
<keyword evidence="1" id="KW-0472">Membrane</keyword>
<dbReference type="PANTHER" id="PTHR45727:SF2">
    <property type="entry name" value="NPC INTRACELLULAR CHOLESTEROL TRANSPORTER 1"/>
    <property type="match status" value="1"/>
</dbReference>
<dbReference type="InterPro" id="IPR032190">
    <property type="entry name" value="NPC1_N"/>
</dbReference>
<reference evidence="5" key="1">
    <citation type="submission" date="2016-06" db="UniProtKB">
        <authorList>
            <consortium name="WormBaseParasite"/>
        </authorList>
    </citation>
    <scope>IDENTIFICATION</scope>
</reference>
<evidence type="ECO:0000259" key="2">
    <source>
        <dbReference type="Pfam" id="PF16414"/>
    </source>
</evidence>
<evidence type="ECO:0000313" key="4">
    <source>
        <dbReference type="Proteomes" id="UP000275846"/>
    </source>
</evidence>
<feature type="transmembrane region" description="Helical" evidence="1">
    <location>
        <begin position="152"/>
        <end position="176"/>
    </location>
</feature>
<dbReference type="EMBL" id="UYSU01037880">
    <property type="protein sequence ID" value="VDL99575.1"/>
    <property type="molecule type" value="Genomic_DNA"/>
</dbReference>
<evidence type="ECO:0000313" key="3">
    <source>
        <dbReference type="EMBL" id="VDL99575.1"/>
    </source>
</evidence>
<keyword evidence="1" id="KW-0812">Transmembrane</keyword>
<dbReference type="Pfam" id="PF16414">
    <property type="entry name" value="NPC1_N"/>
    <property type="match status" value="1"/>
</dbReference>
<dbReference type="OrthoDB" id="6510177at2759"/>
<dbReference type="GO" id="GO:0015485">
    <property type="term" value="F:cholesterol binding"/>
    <property type="evidence" value="ECO:0007669"/>
    <property type="project" value="TreeGrafter"/>
</dbReference>
<feature type="domain" description="Niemann-Pick C1 N-terminal" evidence="2">
    <location>
        <begin position="1"/>
        <end position="120"/>
    </location>
</feature>
<keyword evidence="4" id="KW-1185">Reference proteome</keyword>
<feature type="transmembrane region" description="Helical" evidence="1">
    <location>
        <begin position="219"/>
        <end position="242"/>
    </location>
</feature>
<dbReference type="PANTHER" id="PTHR45727">
    <property type="entry name" value="NPC INTRACELLULAR CHOLESTEROL TRANSPORTER 1"/>
    <property type="match status" value="1"/>
</dbReference>
<dbReference type="WBParaSite" id="SSLN_0001369301-mRNA-1">
    <property type="protein sequence ID" value="SSLN_0001369301-mRNA-1"/>
    <property type="gene ID" value="SSLN_0001369301"/>
</dbReference>
<gene>
    <name evidence="3" type="ORF">SSLN_LOCUS13190</name>
</gene>
<dbReference type="GO" id="GO:0042632">
    <property type="term" value="P:cholesterol homeostasis"/>
    <property type="evidence" value="ECO:0007669"/>
    <property type="project" value="TreeGrafter"/>
</dbReference>
<evidence type="ECO:0000256" key="1">
    <source>
        <dbReference type="SAM" id="Phobius"/>
    </source>
</evidence>
<protein>
    <submittedName>
        <fullName evidence="5">NPC1_N domain-containing protein</fullName>
    </submittedName>
</protein>
<dbReference type="Proteomes" id="UP000275846">
    <property type="component" value="Unassembled WGS sequence"/>
</dbReference>
<evidence type="ECO:0000313" key="5">
    <source>
        <dbReference type="WBParaSite" id="SSLN_0001369301-mRNA-1"/>
    </source>
</evidence>
<name>A0A183T9P2_SCHSO</name>
<accession>A0A183T9P2</accession>
<keyword evidence="1" id="KW-1133">Transmembrane helix</keyword>
<dbReference type="STRING" id="70667.A0A183T9P2"/>
<dbReference type="GO" id="GO:0030299">
    <property type="term" value="P:intestinal cholesterol absorption"/>
    <property type="evidence" value="ECO:0007669"/>
    <property type="project" value="TreeGrafter"/>
</dbReference>
<organism evidence="5">
    <name type="scientific">Schistocephalus solidus</name>
    <name type="common">Tapeworm</name>
    <dbReference type="NCBI Taxonomy" id="70667"/>
    <lineage>
        <taxon>Eukaryota</taxon>
        <taxon>Metazoa</taxon>
        <taxon>Spiralia</taxon>
        <taxon>Lophotrochozoa</taxon>
        <taxon>Platyhelminthes</taxon>
        <taxon>Cestoda</taxon>
        <taxon>Eucestoda</taxon>
        <taxon>Diphyllobothriidea</taxon>
        <taxon>Diphyllobothriidae</taxon>
        <taxon>Schistocephalus</taxon>
    </lineage>
</organism>
<dbReference type="GO" id="GO:0005886">
    <property type="term" value="C:plasma membrane"/>
    <property type="evidence" value="ECO:0007669"/>
    <property type="project" value="TreeGrafter"/>
</dbReference>
<reference evidence="3 4" key="2">
    <citation type="submission" date="2018-11" db="EMBL/GenBank/DDBJ databases">
        <authorList>
            <consortium name="Pathogen Informatics"/>
        </authorList>
    </citation>
    <scope>NUCLEOTIDE SEQUENCE [LARGE SCALE GENOMIC DNA]</scope>
    <source>
        <strain evidence="3 4">NST_G2</strain>
    </source>
</reference>